<dbReference type="OrthoDB" id="5614232at2"/>
<reference evidence="15 17" key="2">
    <citation type="submission" date="2016-09" db="EMBL/GenBank/DDBJ databases">
        <title>Draft Genome Sequence of four Alteromonas macleodii strains isolated from copper coupons and grown long-term at elevated copper levels.</title>
        <authorList>
            <person name="Cusick K."/>
            <person name="Dale J."/>
            <person name="Little B."/>
            <person name="Biffinger J."/>
        </authorList>
    </citation>
    <scope>NUCLEOTIDE SEQUENCE [LARGE SCALE GENOMIC DNA]</scope>
    <source>
        <strain evidence="15 17">KCP01</strain>
    </source>
</reference>
<evidence type="ECO:0000256" key="1">
    <source>
        <dbReference type="ARBA" id="ARBA00004236"/>
    </source>
</evidence>
<dbReference type="InterPro" id="IPR029045">
    <property type="entry name" value="ClpP/crotonase-like_dom_sf"/>
</dbReference>
<feature type="domain" description="Peptidase S49 N-terminal proteobacteria" evidence="13">
    <location>
        <begin position="2"/>
        <end position="158"/>
    </location>
</feature>
<dbReference type="GO" id="GO:0006508">
    <property type="term" value="P:proteolysis"/>
    <property type="evidence" value="ECO:0007669"/>
    <property type="project" value="UniProtKB-KW"/>
</dbReference>
<evidence type="ECO:0000256" key="10">
    <source>
        <dbReference type="SAM" id="Coils"/>
    </source>
</evidence>
<dbReference type="Proteomes" id="UP000095392">
    <property type="component" value="Unassembled WGS sequence"/>
</dbReference>
<gene>
    <name evidence="14" type="ORF">AVL55_09705</name>
    <name evidence="15" type="ORF">BFV95_2025</name>
</gene>
<dbReference type="EMBL" id="CP014323">
    <property type="protein sequence ID" value="AMJ98415.1"/>
    <property type="molecule type" value="Genomic_DNA"/>
</dbReference>
<evidence type="ECO:0000313" key="17">
    <source>
        <dbReference type="Proteomes" id="UP000095392"/>
    </source>
</evidence>
<evidence type="ECO:0000313" key="14">
    <source>
        <dbReference type="EMBL" id="AMJ98415.1"/>
    </source>
</evidence>
<reference evidence="14 16" key="1">
    <citation type="submission" date="2015-12" db="EMBL/GenBank/DDBJ databases">
        <authorList>
            <person name="Shamseldin A."/>
            <person name="Moawad H."/>
            <person name="Abd El-Rahim W.M."/>
            <person name="Sadowsky M.J."/>
        </authorList>
    </citation>
    <scope>NUCLEOTIDE SEQUENCE [LARGE SCALE GENOMIC DNA]</scope>
    <source>
        <strain evidence="14 16">D7</strain>
    </source>
</reference>
<evidence type="ECO:0000256" key="9">
    <source>
        <dbReference type="ARBA" id="ARBA00023136"/>
    </source>
</evidence>
<dbReference type="SUPFAM" id="SSF52096">
    <property type="entry name" value="ClpP/crotonase"/>
    <property type="match status" value="1"/>
</dbReference>
<dbReference type="InterPro" id="IPR013703">
    <property type="entry name" value="Peptidase_S49_N_proteobac"/>
</dbReference>
<accession>A0A126PZQ7</accession>
<sequence>MEFLYEYGLFVAKAVTLVIAFIVVVSTIVGLASKQKHGKGQLEIVSISEQLKDITNYAKQVLLDKNALKKLAKEQKKEAKAKNKAKNKAKITEQGEESEKSRLYVIDFKGSMDANEVEHLREEITAILCVANKEDEVLVRLESGGGVVHGYGLAASQLQRIKEKGLKLTIAVDKVAASGGYMMACVADKLLASQFAYIGSIGVLAQLPNFNKLLKKNDIEFEQHTAGEFKRTLTVFGENNDEGRAKFKEEIEEIHVLFKDFVQSQRPDMDIDKVATGEYWPGIKAKSLGLIDDITTSDDYILSHYPAREIFSVKYAVKKNVAEKLGMSAANVVERVFMKSMSKARHWF</sequence>
<organism evidence="14 16">
    <name type="scientific">Alteromonas macleodii</name>
    <name type="common">Pseudoalteromonas macleodii</name>
    <dbReference type="NCBI Taxonomy" id="28108"/>
    <lineage>
        <taxon>Bacteria</taxon>
        <taxon>Pseudomonadati</taxon>
        <taxon>Pseudomonadota</taxon>
        <taxon>Gammaproteobacteria</taxon>
        <taxon>Alteromonadales</taxon>
        <taxon>Alteromonadaceae</taxon>
        <taxon>Alteromonas/Salinimonas group</taxon>
        <taxon>Alteromonas</taxon>
    </lineage>
</organism>
<dbReference type="Gene3D" id="3.90.226.10">
    <property type="entry name" value="2-enoyl-CoA Hydratase, Chain A, domain 1"/>
    <property type="match status" value="1"/>
</dbReference>
<evidence type="ECO:0000259" key="13">
    <source>
        <dbReference type="Pfam" id="PF08496"/>
    </source>
</evidence>
<dbReference type="NCBIfam" id="NF008745">
    <property type="entry name" value="PRK11778.1"/>
    <property type="match status" value="1"/>
</dbReference>
<dbReference type="Pfam" id="PF01343">
    <property type="entry name" value="Peptidase_S49"/>
    <property type="match status" value="1"/>
</dbReference>
<dbReference type="EMBL" id="MIPY01000011">
    <property type="protein sequence ID" value="OES32516.1"/>
    <property type="molecule type" value="Genomic_DNA"/>
</dbReference>
<keyword evidence="7" id="KW-0720">Serine protease</keyword>
<dbReference type="GeneID" id="56267088"/>
<keyword evidence="3" id="KW-1003">Cell membrane</keyword>
<dbReference type="RefSeq" id="WP_039227763.1">
    <property type="nucleotide sequence ID" value="NZ_CP014323.1"/>
</dbReference>
<evidence type="ECO:0000256" key="7">
    <source>
        <dbReference type="ARBA" id="ARBA00022825"/>
    </source>
</evidence>
<keyword evidence="8 11" id="KW-1133">Transmembrane helix</keyword>
<dbReference type="CDD" id="cd07023">
    <property type="entry name" value="S49_Sppa_N_C"/>
    <property type="match status" value="1"/>
</dbReference>
<dbReference type="PATRIC" id="fig|28108.61.peg.4705"/>
<evidence type="ECO:0000256" key="4">
    <source>
        <dbReference type="ARBA" id="ARBA00022670"/>
    </source>
</evidence>
<dbReference type="InterPro" id="IPR002142">
    <property type="entry name" value="Peptidase_S49"/>
</dbReference>
<keyword evidence="10" id="KW-0175">Coiled coil</keyword>
<evidence type="ECO:0000256" key="6">
    <source>
        <dbReference type="ARBA" id="ARBA00022801"/>
    </source>
</evidence>
<keyword evidence="17" id="KW-1185">Reference proteome</keyword>
<evidence type="ECO:0000313" key="15">
    <source>
        <dbReference type="EMBL" id="OES32516.1"/>
    </source>
</evidence>
<dbReference type="STRING" id="28108.ACZ81_09900"/>
<evidence type="ECO:0000256" key="3">
    <source>
        <dbReference type="ARBA" id="ARBA00022475"/>
    </source>
</evidence>
<feature type="coiled-coil region" evidence="10">
    <location>
        <begin position="58"/>
        <end position="89"/>
    </location>
</feature>
<comment type="subcellular location">
    <subcellularLocation>
        <location evidence="1">Cell membrane</location>
    </subcellularLocation>
</comment>
<dbReference type="Proteomes" id="UP000063991">
    <property type="component" value="Chromosome"/>
</dbReference>
<evidence type="ECO:0000313" key="16">
    <source>
        <dbReference type="Proteomes" id="UP000063991"/>
    </source>
</evidence>
<dbReference type="Gene3D" id="6.20.330.10">
    <property type="match status" value="1"/>
</dbReference>
<dbReference type="GO" id="GO:0004252">
    <property type="term" value="F:serine-type endopeptidase activity"/>
    <property type="evidence" value="ECO:0007669"/>
    <property type="project" value="InterPro"/>
</dbReference>
<comment type="similarity">
    <text evidence="2">Belongs to the peptidase S49 family.</text>
</comment>
<evidence type="ECO:0000256" key="8">
    <source>
        <dbReference type="ARBA" id="ARBA00022989"/>
    </source>
</evidence>
<name>A0A126PZQ7_ALTMA</name>
<keyword evidence="4 14" id="KW-0645">Protease</keyword>
<dbReference type="AlphaFoldDB" id="A0A126PZQ7"/>
<protein>
    <submittedName>
        <fullName evidence="15">Peptidase S49 N-terminal family protein</fullName>
    </submittedName>
    <submittedName>
        <fullName evidence="14">Protease</fullName>
    </submittedName>
</protein>
<evidence type="ECO:0000259" key="12">
    <source>
        <dbReference type="Pfam" id="PF01343"/>
    </source>
</evidence>
<feature type="transmembrane region" description="Helical" evidence="11">
    <location>
        <begin position="12"/>
        <end position="32"/>
    </location>
</feature>
<evidence type="ECO:0000256" key="2">
    <source>
        <dbReference type="ARBA" id="ARBA00008683"/>
    </source>
</evidence>
<keyword evidence="6" id="KW-0378">Hydrolase</keyword>
<dbReference type="PANTHER" id="PTHR42987:SF4">
    <property type="entry name" value="PROTEASE SOHB-RELATED"/>
    <property type="match status" value="1"/>
</dbReference>
<feature type="domain" description="Peptidase S49" evidence="12">
    <location>
        <begin position="162"/>
        <end position="302"/>
    </location>
</feature>
<dbReference type="GO" id="GO:0005886">
    <property type="term" value="C:plasma membrane"/>
    <property type="evidence" value="ECO:0007669"/>
    <property type="project" value="UniProtKB-SubCell"/>
</dbReference>
<keyword evidence="9 11" id="KW-0472">Membrane</keyword>
<evidence type="ECO:0000256" key="5">
    <source>
        <dbReference type="ARBA" id="ARBA00022692"/>
    </source>
</evidence>
<dbReference type="PANTHER" id="PTHR42987">
    <property type="entry name" value="PEPTIDASE S49"/>
    <property type="match status" value="1"/>
</dbReference>
<evidence type="ECO:0000256" key="11">
    <source>
        <dbReference type="SAM" id="Phobius"/>
    </source>
</evidence>
<dbReference type="InterPro" id="IPR047272">
    <property type="entry name" value="S49_SppA_C"/>
</dbReference>
<proteinExistence type="inferred from homology"/>
<dbReference type="Pfam" id="PF08496">
    <property type="entry name" value="Peptidase_S49_N"/>
    <property type="match status" value="1"/>
</dbReference>
<keyword evidence="5 11" id="KW-0812">Transmembrane</keyword>